<dbReference type="OrthoDB" id="2620022at2"/>
<evidence type="ECO:0000256" key="1">
    <source>
        <dbReference type="SAM" id="Coils"/>
    </source>
</evidence>
<accession>A0A167C5T0</accession>
<dbReference type="AlphaFoldDB" id="A0A167C5T0"/>
<dbReference type="RefSeq" id="WP_068659652.1">
    <property type="nucleotide sequence ID" value="NZ_CP017770.1"/>
</dbReference>
<organism evidence="2 3">
    <name type="scientific">Paenibacillus crassostreae</name>
    <dbReference type="NCBI Taxonomy" id="1763538"/>
    <lineage>
        <taxon>Bacteria</taxon>
        <taxon>Bacillati</taxon>
        <taxon>Bacillota</taxon>
        <taxon>Bacilli</taxon>
        <taxon>Bacillales</taxon>
        <taxon>Paenibacillaceae</taxon>
        <taxon>Paenibacillus</taxon>
    </lineage>
</organism>
<dbReference type="EMBL" id="LSFN01000032">
    <property type="protein sequence ID" value="OAB72812.1"/>
    <property type="molecule type" value="Genomic_DNA"/>
</dbReference>
<comment type="caution">
    <text evidence="2">The sequence shown here is derived from an EMBL/GenBank/DDBJ whole genome shotgun (WGS) entry which is preliminary data.</text>
</comment>
<dbReference type="KEGG" id="pcx:LPB68_04875"/>
<reference evidence="2 3" key="1">
    <citation type="submission" date="2016-02" db="EMBL/GenBank/DDBJ databases">
        <title>Paenibacillus sp. LPB0068, isolated from Crassostrea gigas.</title>
        <authorList>
            <person name="Shin S.-K."/>
            <person name="Yi H."/>
        </authorList>
    </citation>
    <scope>NUCLEOTIDE SEQUENCE [LARGE SCALE GENOMIC DNA]</scope>
    <source>
        <strain evidence="2 3">LPB0068</strain>
    </source>
</reference>
<protein>
    <submittedName>
        <fullName evidence="2">Uncharacterized protein</fullName>
    </submittedName>
</protein>
<evidence type="ECO:0000313" key="2">
    <source>
        <dbReference type="EMBL" id="OAB72812.1"/>
    </source>
</evidence>
<evidence type="ECO:0000313" key="3">
    <source>
        <dbReference type="Proteomes" id="UP000077134"/>
    </source>
</evidence>
<proteinExistence type="predicted"/>
<keyword evidence="3" id="KW-1185">Reference proteome</keyword>
<sequence>MVKNSLSEIMESLKKARENLNRIKASYQDNNDLLNFYEPSAKYLVGSLEKQLSEILQDEVACKLYPDDKEVDLWIRIDGEQFHNGKGPIGSVGNFLNKLASANRQAINVISKVRKIDFKSQFNGFSDSFDLTATATGSLKLGLKKPEMKLKAEEGQLDIFTFAEDPWEKFKESAAQNEIITESMNLLLSAIASAENEEIFNELTEKYEEKDLLKIIHYAKQVVPSAQSNIETVSFEIQNLNVSQRYINTTKETRKLLSKQAKRLVPDKEYITGSGTVRGMDLDDRSLIIRPLVYEETTHDEIKCYFTNVKEDQDLEMFLNKRVDLTGFIIYSSNNKLLRLEIEEITETNIHN</sequence>
<dbReference type="Proteomes" id="UP000077134">
    <property type="component" value="Unassembled WGS sequence"/>
</dbReference>
<name>A0A167C5T0_9BACL</name>
<keyword evidence="1" id="KW-0175">Coiled coil</keyword>
<dbReference type="STRING" id="1763538.LPB68_04875"/>
<feature type="coiled-coil region" evidence="1">
    <location>
        <begin position="3"/>
        <end position="33"/>
    </location>
</feature>
<gene>
    <name evidence="2" type="ORF">PNBC_15375</name>
</gene>